<evidence type="ECO:0000256" key="3">
    <source>
        <dbReference type="ARBA" id="ARBA00022691"/>
    </source>
</evidence>
<name>A0A2M9HNM4_9BIFI</name>
<dbReference type="InterPro" id="IPR007848">
    <property type="entry name" value="Small_mtfrase_dom"/>
</dbReference>
<dbReference type="GO" id="GO:0032259">
    <property type="term" value="P:methylation"/>
    <property type="evidence" value="ECO:0007669"/>
    <property type="project" value="UniProtKB-KW"/>
</dbReference>
<keyword evidence="2 6" id="KW-0808">Transferase</keyword>
<evidence type="ECO:0000259" key="4">
    <source>
        <dbReference type="Pfam" id="PF05175"/>
    </source>
</evidence>
<dbReference type="REBASE" id="245794">
    <property type="entry name" value="M.BspTREDORF9600P"/>
</dbReference>
<dbReference type="Proteomes" id="UP000228755">
    <property type="component" value="Unassembled WGS sequence"/>
</dbReference>
<keyword evidence="1 6" id="KW-0489">Methyltransferase</keyword>
<reference evidence="6 7" key="1">
    <citation type="submission" date="2017-11" db="EMBL/GenBank/DDBJ databases">
        <title>Draft genome sequences of strains TRE 1, TRE D, TRE H and TRI 7, isolated from tamarins, belonging to four potential novel Bifidobacterium species.</title>
        <authorList>
            <person name="Mattarelli P."/>
            <person name="Modesto M."/>
            <person name="Bonetti A."/>
            <person name="Puglisi E."/>
            <person name="Morelli L."/>
        </authorList>
    </citation>
    <scope>NUCLEOTIDE SEQUENCE [LARGE SCALE GENOMIC DNA]</scope>
    <source>
        <strain evidence="7">TRED</strain>
    </source>
</reference>
<dbReference type="InterPro" id="IPR054520">
    <property type="entry name" value="M_Eco57I_C"/>
</dbReference>
<keyword evidence="7" id="KW-1185">Reference proteome</keyword>
<evidence type="ECO:0000256" key="2">
    <source>
        <dbReference type="ARBA" id="ARBA00022679"/>
    </source>
</evidence>
<keyword evidence="3" id="KW-0949">S-adenosyl-L-methionine</keyword>
<protein>
    <submittedName>
        <fullName evidence="6">SAM-dependent methyltransferase</fullName>
    </submittedName>
</protein>
<sequence>MASTLTETLSLDSELKDELAGNGGIRRFAESIMSGVGPTGKLSTALALGDDLLGEAYMECRTAEERRPSGSTYTPRPIIDEMVGIALKKIQPSLIVDCGCGSGRYALACARKFPNAKILALDNSADAIAMCRANVVASGLSSRVRVVQADFTDYTIERPQDGTVLWIGNPPYVRHHDIDPAAKARFKAAAEKLGLKASGLSGLHVHFLAAIARQWREGDYGVLVTSSEWMDVNYGSFVRELLSDRLGLDELRLFDRTSHVFDIADTTAVIVAFGRKTDKVRVRSSNGTDRDIPSSMFRHSERWTQLIESDDDSSRDDADHSSERMVPLGSLAQVHRGVVTGNNKFWVRKGSELDGIPDELTVPVIAHAKEIMGDCVAQTSPGSLGRLIVLPENTSVLERDSYEAAIRIIEQGEAQGVNAGYVARHRRRWWSIRPPQPPAILMTYMGRGKPTFVVNRQRLPMLNVVHGLYPKVEMTPKALDRLATFLNESVNPAEGRTYCGGLVKFEPKEAEAIMVPALEELES</sequence>
<dbReference type="OrthoDB" id="32195at2"/>
<dbReference type="Gene3D" id="3.40.50.150">
    <property type="entry name" value="Vaccinia Virus protein VP39"/>
    <property type="match status" value="1"/>
</dbReference>
<dbReference type="AlphaFoldDB" id="A0A2M9HNM4"/>
<dbReference type="RefSeq" id="WP_100497110.1">
    <property type="nucleotide sequence ID" value="NZ_PGLQ01000009.1"/>
</dbReference>
<organism evidence="6 7">
    <name type="scientific">Bifidobacterium scaligerum</name>
    <dbReference type="NCBI Taxonomy" id="2052656"/>
    <lineage>
        <taxon>Bacteria</taxon>
        <taxon>Bacillati</taxon>
        <taxon>Actinomycetota</taxon>
        <taxon>Actinomycetes</taxon>
        <taxon>Bifidobacteriales</taxon>
        <taxon>Bifidobacteriaceae</taxon>
        <taxon>Bifidobacterium</taxon>
    </lineage>
</organism>
<dbReference type="PANTHER" id="PTHR33841:SF5">
    <property type="entry name" value="DNA METHYLASE (MODIFICATION METHYLASE) (METHYLTRANSFERASE)-RELATED"/>
    <property type="match status" value="1"/>
</dbReference>
<accession>A0A2M9HNM4</accession>
<dbReference type="Pfam" id="PF22837">
    <property type="entry name" value="M_Eco57I_C"/>
    <property type="match status" value="1"/>
</dbReference>
<dbReference type="EMBL" id="PGLQ01000009">
    <property type="protein sequence ID" value="PJM78423.1"/>
    <property type="molecule type" value="Genomic_DNA"/>
</dbReference>
<evidence type="ECO:0000313" key="7">
    <source>
        <dbReference type="Proteomes" id="UP000228755"/>
    </source>
</evidence>
<gene>
    <name evidence="6" type="ORF">CUU80_09600</name>
</gene>
<dbReference type="PANTHER" id="PTHR33841">
    <property type="entry name" value="DNA METHYLTRANSFERASE YEEA-RELATED"/>
    <property type="match status" value="1"/>
</dbReference>
<dbReference type="Pfam" id="PF05175">
    <property type="entry name" value="MTS"/>
    <property type="match status" value="1"/>
</dbReference>
<dbReference type="GO" id="GO:0008168">
    <property type="term" value="F:methyltransferase activity"/>
    <property type="evidence" value="ECO:0007669"/>
    <property type="project" value="UniProtKB-KW"/>
</dbReference>
<feature type="domain" description="Methyltransferase small" evidence="4">
    <location>
        <begin position="92"/>
        <end position="192"/>
    </location>
</feature>
<evidence type="ECO:0000313" key="6">
    <source>
        <dbReference type="EMBL" id="PJM78423.1"/>
    </source>
</evidence>
<dbReference type="InterPro" id="IPR029063">
    <property type="entry name" value="SAM-dependent_MTases_sf"/>
</dbReference>
<dbReference type="CDD" id="cd02440">
    <property type="entry name" value="AdoMet_MTases"/>
    <property type="match status" value="1"/>
</dbReference>
<feature type="domain" description="Type II methyltransferase M.Eco57I C-terminal" evidence="5">
    <location>
        <begin position="301"/>
        <end position="520"/>
    </location>
</feature>
<dbReference type="SUPFAM" id="SSF53335">
    <property type="entry name" value="S-adenosyl-L-methionine-dependent methyltransferases"/>
    <property type="match status" value="1"/>
</dbReference>
<proteinExistence type="predicted"/>
<comment type="caution">
    <text evidence="6">The sequence shown here is derived from an EMBL/GenBank/DDBJ whole genome shotgun (WGS) entry which is preliminary data.</text>
</comment>
<dbReference type="InterPro" id="IPR050953">
    <property type="entry name" value="N4_N6_ade-DNA_methylase"/>
</dbReference>
<evidence type="ECO:0000259" key="5">
    <source>
        <dbReference type="Pfam" id="PF22837"/>
    </source>
</evidence>
<dbReference type="PRINTS" id="PR00507">
    <property type="entry name" value="N12N6MTFRASE"/>
</dbReference>
<evidence type="ECO:0000256" key="1">
    <source>
        <dbReference type="ARBA" id="ARBA00022603"/>
    </source>
</evidence>